<dbReference type="OrthoDB" id="1915244at2759"/>
<dbReference type="PANTHER" id="PTHR11122">
    <property type="entry name" value="APOSPORY-ASSOCIATED PROTEIN C-RELATED"/>
    <property type="match status" value="1"/>
</dbReference>
<evidence type="ECO:0000313" key="2">
    <source>
        <dbReference type="Proteomes" id="UP000036987"/>
    </source>
</evidence>
<dbReference type="AlphaFoldDB" id="A0A0K9P476"/>
<dbReference type="GO" id="GO:0005975">
    <property type="term" value="P:carbohydrate metabolic process"/>
    <property type="evidence" value="ECO:0007669"/>
    <property type="project" value="InterPro"/>
</dbReference>
<gene>
    <name evidence="1" type="ORF">ZOSMA_39G00680</name>
</gene>
<dbReference type="SUPFAM" id="SSF74650">
    <property type="entry name" value="Galactose mutarotase-like"/>
    <property type="match status" value="1"/>
</dbReference>
<name>A0A0K9P476_ZOSMR</name>
<dbReference type="Gene3D" id="2.70.98.10">
    <property type="match status" value="1"/>
</dbReference>
<dbReference type="InterPro" id="IPR014718">
    <property type="entry name" value="GH-type_carb-bd"/>
</dbReference>
<sequence>MASLLSYCHPIRASAATTTTTTQNLEEKFGRKGIKFSGDGMAPEVELKVRNGSSLRVSISDGIVTSYKPKVYWRDDGLKEIVHTIGGGEDGGARRGGIGLVLNNNSGLGQPLWSAKEWEVKDSDSDSIDAVQVELSCKNGDGTLEVTYIISLYSTSMATAVIVKNKGTKKAILTSGILSHLKFKNQIGAAIQGFRGCSYHPSYLPLPSNFAIVNPSDAIKPEEPGWLSMFSNNNEGNDWMVEEDKYTLLRKKVSRVYAVPPEERLKRIYNTIPSNYGTIDQGNGIGFRIIKMGYDDIYVGSPGSEWTKYGKEYFICTGPAAMLVPVVLNPGEGWKGAQVIEHDNL</sequence>
<dbReference type="GO" id="GO:0030246">
    <property type="term" value="F:carbohydrate binding"/>
    <property type="evidence" value="ECO:0007669"/>
    <property type="project" value="InterPro"/>
</dbReference>
<evidence type="ECO:0000313" key="1">
    <source>
        <dbReference type="EMBL" id="KMZ63798.1"/>
    </source>
</evidence>
<accession>A0A0K9P476</accession>
<proteinExistence type="predicted"/>
<dbReference type="GO" id="GO:0047938">
    <property type="term" value="F:glucose-6-phosphate 1-epimerase activity"/>
    <property type="evidence" value="ECO:0000318"/>
    <property type="project" value="GO_Central"/>
</dbReference>
<keyword evidence="2" id="KW-1185">Reference proteome</keyword>
<dbReference type="STRING" id="29655.A0A0K9P476"/>
<dbReference type="GO" id="GO:0005737">
    <property type="term" value="C:cytoplasm"/>
    <property type="evidence" value="ECO:0000318"/>
    <property type="project" value="GO_Central"/>
</dbReference>
<dbReference type="Proteomes" id="UP000036987">
    <property type="component" value="Unassembled WGS sequence"/>
</dbReference>
<reference evidence="2" key="1">
    <citation type="journal article" date="2016" name="Nature">
        <title>The genome of the seagrass Zostera marina reveals angiosperm adaptation to the sea.</title>
        <authorList>
            <person name="Olsen J.L."/>
            <person name="Rouze P."/>
            <person name="Verhelst B."/>
            <person name="Lin Y.-C."/>
            <person name="Bayer T."/>
            <person name="Collen J."/>
            <person name="Dattolo E."/>
            <person name="De Paoli E."/>
            <person name="Dittami S."/>
            <person name="Maumus F."/>
            <person name="Michel G."/>
            <person name="Kersting A."/>
            <person name="Lauritano C."/>
            <person name="Lohaus R."/>
            <person name="Toepel M."/>
            <person name="Tonon T."/>
            <person name="Vanneste K."/>
            <person name="Amirebrahimi M."/>
            <person name="Brakel J."/>
            <person name="Bostroem C."/>
            <person name="Chovatia M."/>
            <person name="Grimwood J."/>
            <person name="Jenkins J.W."/>
            <person name="Jueterbock A."/>
            <person name="Mraz A."/>
            <person name="Stam W.T."/>
            <person name="Tice H."/>
            <person name="Bornberg-Bauer E."/>
            <person name="Green P.J."/>
            <person name="Pearson G.A."/>
            <person name="Procaccini G."/>
            <person name="Duarte C.M."/>
            <person name="Schmutz J."/>
            <person name="Reusch T.B.H."/>
            <person name="Van de Peer Y."/>
        </authorList>
    </citation>
    <scope>NUCLEOTIDE SEQUENCE [LARGE SCALE GENOMIC DNA]</scope>
    <source>
        <strain evidence="2">cv. Finnish</strain>
    </source>
</reference>
<protein>
    <submittedName>
        <fullName evidence="1">NDH-dependent cyclic electron flow 1</fullName>
    </submittedName>
</protein>
<dbReference type="PANTHER" id="PTHR11122:SF18">
    <property type="entry name" value="PHOTOSYNTHETIC NDH SUBUNIT OF SUBCOMPLEX B 2, CHLOROPLASTIC"/>
    <property type="match status" value="1"/>
</dbReference>
<dbReference type="InterPro" id="IPR011013">
    <property type="entry name" value="Gal_mutarotase_sf_dom"/>
</dbReference>
<comment type="caution">
    <text evidence="1">The sequence shown here is derived from an EMBL/GenBank/DDBJ whole genome shotgun (WGS) entry which is preliminary data.</text>
</comment>
<dbReference type="EMBL" id="LFYR01001212">
    <property type="protein sequence ID" value="KMZ63798.1"/>
    <property type="molecule type" value="Genomic_DNA"/>
</dbReference>
<organism evidence="1 2">
    <name type="scientific">Zostera marina</name>
    <name type="common">Eelgrass</name>
    <dbReference type="NCBI Taxonomy" id="29655"/>
    <lineage>
        <taxon>Eukaryota</taxon>
        <taxon>Viridiplantae</taxon>
        <taxon>Streptophyta</taxon>
        <taxon>Embryophyta</taxon>
        <taxon>Tracheophyta</taxon>
        <taxon>Spermatophyta</taxon>
        <taxon>Magnoliopsida</taxon>
        <taxon>Liliopsida</taxon>
        <taxon>Zosteraceae</taxon>
        <taxon>Zostera</taxon>
    </lineage>
</organism>
<dbReference type="OMA" id="FRMIRIG"/>